<protein>
    <submittedName>
        <fullName evidence="4">MerR family transcriptional regulator</fullName>
    </submittedName>
</protein>
<dbReference type="EMBL" id="RZGZ01000004">
    <property type="protein sequence ID" value="RUQ98168.1"/>
    <property type="molecule type" value="Genomic_DNA"/>
</dbReference>
<dbReference type="AlphaFoldDB" id="A0A3S0VDZ4"/>
<comment type="caution">
    <text evidence="4">The sequence shown here is derived from an EMBL/GenBank/DDBJ whole genome shotgun (WGS) entry which is preliminary data.</text>
</comment>
<organism evidence="4 5">
    <name type="scientific">Labedella endophytica</name>
    <dbReference type="NCBI Taxonomy" id="1523160"/>
    <lineage>
        <taxon>Bacteria</taxon>
        <taxon>Bacillati</taxon>
        <taxon>Actinomycetota</taxon>
        <taxon>Actinomycetes</taxon>
        <taxon>Micrococcales</taxon>
        <taxon>Microbacteriaceae</taxon>
        <taxon>Labedella</taxon>
    </lineage>
</organism>
<dbReference type="InterPro" id="IPR047057">
    <property type="entry name" value="MerR_fam"/>
</dbReference>
<dbReference type="GO" id="GO:0003700">
    <property type="term" value="F:DNA-binding transcription factor activity"/>
    <property type="evidence" value="ECO:0007669"/>
    <property type="project" value="InterPro"/>
</dbReference>
<dbReference type="InterPro" id="IPR000551">
    <property type="entry name" value="MerR-type_HTH_dom"/>
</dbReference>
<dbReference type="RefSeq" id="WP_127051021.1">
    <property type="nucleotide sequence ID" value="NZ_RZGZ01000004.1"/>
</dbReference>
<gene>
    <name evidence="4" type="ORF">ELQ94_14195</name>
</gene>
<dbReference type="InterPro" id="IPR009061">
    <property type="entry name" value="DNA-bd_dom_put_sf"/>
</dbReference>
<evidence type="ECO:0000259" key="3">
    <source>
        <dbReference type="PROSITE" id="PS50937"/>
    </source>
</evidence>
<feature type="domain" description="HTH merR-type" evidence="3">
    <location>
        <begin position="1"/>
        <end position="71"/>
    </location>
</feature>
<name>A0A3S0VDZ4_9MICO</name>
<evidence type="ECO:0000256" key="2">
    <source>
        <dbReference type="SAM" id="MobiDB-lite"/>
    </source>
</evidence>
<dbReference type="SUPFAM" id="SSF46955">
    <property type="entry name" value="Putative DNA-binding domain"/>
    <property type="match status" value="1"/>
</dbReference>
<keyword evidence="1" id="KW-0238">DNA-binding</keyword>
<dbReference type="PANTHER" id="PTHR30204:SF93">
    <property type="entry name" value="HTH MERR-TYPE DOMAIN-CONTAINING PROTEIN"/>
    <property type="match status" value="1"/>
</dbReference>
<dbReference type="Gene3D" id="1.10.1660.10">
    <property type="match status" value="1"/>
</dbReference>
<evidence type="ECO:0000313" key="4">
    <source>
        <dbReference type="EMBL" id="RUQ98168.1"/>
    </source>
</evidence>
<dbReference type="SMART" id="SM00422">
    <property type="entry name" value="HTH_MERR"/>
    <property type="match status" value="1"/>
</dbReference>
<feature type="compositionally biased region" description="Polar residues" evidence="2">
    <location>
        <begin position="240"/>
        <end position="250"/>
    </location>
</feature>
<feature type="region of interest" description="Disordered" evidence="2">
    <location>
        <begin position="238"/>
        <end position="261"/>
    </location>
</feature>
<dbReference type="Pfam" id="PF13411">
    <property type="entry name" value="MerR_1"/>
    <property type="match status" value="1"/>
</dbReference>
<dbReference type="GO" id="GO:0003677">
    <property type="term" value="F:DNA binding"/>
    <property type="evidence" value="ECO:0007669"/>
    <property type="project" value="UniProtKB-KW"/>
</dbReference>
<dbReference type="PRINTS" id="PR00040">
    <property type="entry name" value="HTHMERR"/>
</dbReference>
<sequence length="261" mass="28834">MPWSTSELAELAGTTVNTVRHYHRSGLLEEPDRMSNGYKQYGARHLVRLLQIRRLRDLGVPLSQIETVGFGGESPAGALLAIDADLAASIERLQRARAEIRAILDGSTGTDVPPGFEDVAKRLSARERSLMLVYEQLYDDEAMGDLRTMVENESDDGSAEFEALEADADDETRQRIAELFAPVIAQHITDYPWLLEPNGHMSKPQRVTGETFVETMIELYNEAQLDVLGRASVMAREQVDATSAGQTGTPNHGAHDEGENR</sequence>
<proteinExistence type="predicted"/>
<keyword evidence="5" id="KW-1185">Reference proteome</keyword>
<dbReference type="PROSITE" id="PS50937">
    <property type="entry name" value="HTH_MERR_2"/>
    <property type="match status" value="1"/>
</dbReference>
<reference evidence="4 5" key="1">
    <citation type="submission" date="2018-12" db="EMBL/GenBank/DDBJ databases">
        <authorList>
            <person name="Li F."/>
        </authorList>
    </citation>
    <scope>NUCLEOTIDE SEQUENCE [LARGE SCALE GENOMIC DNA]</scope>
    <source>
        <strain evidence="4 5">EGI 6500705</strain>
    </source>
</reference>
<evidence type="ECO:0000313" key="5">
    <source>
        <dbReference type="Proteomes" id="UP000274909"/>
    </source>
</evidence>
<dbReference type="PANTHER" id="PTHR30204">
    <property type="entry name" value="REDOX-CYCLING DRUG-SENSING TRANSCRIPTIONAL ACTIVATOR SOXR"/>
    <property type="match status" value="1"/>
</dbReference>
<dbReference type="Proteomes" id="UP000274909">
    <property type="component" value="Unassembled WGS sequence"/>
</dbReference>
<evidence type="ECO:0000256" key="1">
    <source>
        <dbReference type="ARBA" id="ARBA00023125"/>
    </source>
</evidence>
<dbReference type="CDD" id="cd00592">
    <property type="entry name" value="HTH_MerR-like"/>
    <property type="match status" value="1"/>
</dbReference>
<accession>A0A3S0VDZ4</accession>
<dbReference type="OrthoDB" id="4569196at2"/>